<dbReference type="EMBL" id="GGEC01037955">
    <property type="protein sequence ID" value="MBX18439.1"/>
    <property type="molecule type" value="Transcribed_RNA"/>
</dbReference>
<sequence length="133" mass="15131">MVLSSYAVEQCLQIFVCRTILEMRSFVVFMSPQIICTSVIFSSLILMMSLDPICQSEKELKSLYREGCQCPGSCQRWIRVCYWTEVQPTGAEIEDNSGRSPNFMTSIASRLNHLNGHTIRFEWMGLDGAGFEV</sequence>
<evidence type="ECO:0000313" key="2">
    <source>
        <dbReference type="EMBL" id="MBX18439.1"/>
    </source>
</evidence>
<name>A0A2P2LKE7_RHIMU</name>
<reference evidence="2" key="1">
    <citation type="submission" date="2018-02" db="EMBL/GenBank/DDBJ databases">
        <title>Rhizophora mucronata_Transcriptome.</title>
        <authorList>
            <person name="Meera S.P."/>
            <person name="Sreeshan A."/>
            <person name="Augustine A."/>
        </authorList>
    </citation>
    <scope>NUCLEOTIDE SEQUENCE</scope>
    <source>
        <tissue evidence="2">Leaf</tissue>
    </source>
</reference>
<protein>
    <submittedName>
        <fullName evidence="2">Uncharacterized protein</fullName>
    </submittedName>
</protein>
<keyword evidence="1" id="KW-1133">Transmembrane helix</keyword>
<proteinExistence type="predicted"/>
<feature type="transmembrane region" description="Helical" evidence="1">
    <location>
        <begin position="26"/>
        <end position="50"/>
    </location>
</feature>
<keyword evidence="1" id="KW-0472">Membrane</keyword>
<keyword evidence="1" id="KW-0812">Transmembrane</keyword>
<evidence type="ECO:0000256" key="1">
    <source>
        <dbReference type="SAM" id="Phobius"/>
    </source>
</evidence>
<organism evidence="2">
    <name type="scientific">Rhizophora mucronata</name>
    <name type="common">Asiatic mangrove</name>
    <dbReference type="NCBI Taxonomy" id="61149"/>
    <lineage>
        <taxon>Eukaryota</taxon>
        <taxon>Viridiplantae</taxon>
        <taxon>Streptophyta</taxon>
        <taxon>Embryophyta</taxon>
        <taxon>Tracheophyta</taxon>
        <taxon>Spermatophyta</taxon>
        <taxon>Magnoliopsida</taxon>
        <taxon>eudicotyledons</taxon>
        <taxon>Gunneridae</taxon>
        <taxon>Pentapetalae</taxon>
        <taxon>rosids</taxon>
        <taxon>fabids</taxon>
        <taxon>Malpighiales</taxon>
        <taxon>Rhizophoraceae</taxon>
        <taxon>Rhizophora</taxon>
    </lineage>
</organism>
<accession>A0A2P2LKE7</accession>
<dbReference type="AlphaFoldDB" id="A0A2P2LKE7"/>